<dbReference type="InterPro" id="IPR000873">
    <property type="entry name" value="AMP-dep_synth/lig_dom"/>
</dbReference>
<dbReference type="EMBL" id="QZKI01000095">
    <property type="protein sequence ID" value="RJP68062.1"/>
    <property type="molecule type" value="Genomic_DNA"/>
</dbReference>
<feature type="domain" description="AMP-dependent synthetase/ligase" evidence="5">
    <location>
        <begin position="10"/>
        <end position="424"/>
    </location>
</feature>
<accession>A0A419EV68</accession>
<dbReference type="Gene3D" id="3.40.50.12780">
    <property type="entry name" value="N-terminal domain of ligase-like"/>
    <property type="match status" value="2"/>
</dbReference>
<evidence type="ECO:0000256" key="1">
    <source>
        <dbReference type="ARBA" id="ARBA00022598"/>
    </source>
</evidence>
<comment type="caution">
    <text evidence="6">The sequence shown here is derived from an EMBL/GenBank/DDBJ whole genome shotgun (WGS) entry which is preliminary data.</text>
</comment>
<dbReference type="Pfam" id="PF23562">
    <property type="entry name" value="AMP-binding_C_3"/>
    <property type="match status" value="1"/>
</dbReference>
<protein>
    <submittedName>
        <fullName evidence="6">Long-chain fatty acid--CoA ligase</fullName>
    </submittedName>
</protein>
<dbReference type="PANTHER" id="PTHR43272:SF32">
    <property type="entry name" value="AMP-DEPENDENT SYNTHETASE_LIGASE DOMAIN-CONTAINING PROTEIN"/>
    <property type="match status" value="1"/>
</dbReference>
<dbReference type="CDD" id="cd05907">
    <property type="entry name" value="VL_LC_FACS_like"/>
    <property type="match status" value="1"/>
</dbReference>
<reference evidence="6 7" key="1">
    <citation type="journal article" date="2017" name="ISME J.">
        <title>Energy and carbon metabolisms in a deep terrestrial subsurface fluid microbial community.</title>
        <authorList>
            <person name="Momper L."/>
            <person name="Jungbluth S.P."/>
            <person name="Lee M.D."/>
            <person name="Amend J.P."/>
        </authorList>
    </citation>
    <scope>NUCLEOTIDE SEQUENCE [LARGE SCALE GENOMIC DNA]</scope>
    <source>
        <strain evidence="6">SURF_17</strain>
    </source>
</reference>
<keyword evidence="1 6" id="KW-0436">Ligase</keyword>
<name>A0A419EV68_9BACT</name>
<dbReference type="PANTHER" id="PTHR43272">
    <property type="entry name" value="LONG-CHAIN-FATTY-ACID--COA LIGASE"/>
    <property type="match status" value="1"/>
</dbReference>
<comment type="catalytic activity">
    <reaction evidence="4">
        <text>a long-chain fatty acid + ATP + CoA = a long-chain fatty acyl-CoA + AMP + diphosphate</text>
        <dbReference type="Rhea" id="RHEA:15421"/>
        <dbReference type="ChEBI" id="CHEBI:30616"/>
        <dbReference type="ChEBI" id="CHEBI:33019"/>
        <dbReference type="ChEBI" id="CHEBI:57287"/>
        <dbReference type="ChEBI" id="CHEBI:57560"/>
        <dbReference type="ChEBI" id="CHEBI:83139"/>
        <dbReference type="ChEBI" id="CHEBI:456215"/>
        <dbReference type="EC" id="6.2.1.3"/>
    </reaction>
    <physiologicalReaction direction="left-to-right" evidence="4">
        <dbReference type="Rhea" id="RHEA:15422"/>
    </physiologicalReaction>
</comment>
<proteinExistence type="predicted"/>
<dbReference type="InterPro" id="IPR020845">
    <property type="entry name" value="AMP-binding_CS"/>
</dbReference>
<dbReference type="PROSITE" id="PS00455">
    <property type="entry name" value="AMP_BINDING"/>
    <property type="match status" value="1"/>
</dbReference>
<dbReference type="GO" id="GO:0016020">
    <property type="term" value="C:membrane"/>
    <property type="evidence" value="ECO:0007669"/>
    <property type="project" value="TreeGrafter"/>
</dbReference>
<keyword evidence="2" id="KW-0276">Fatty acid metabolism</keyword>
<organism evidence="6 7">
    <name type="scientific">Candidatus Abyssobacteria bacterium SURF_17</name>
    <dbReference type="NCBI Taxonomy" id="2093361"/>
    <lineage>
        <taxon>Bacteria</taxon>
        <taxon>Pseudomonadati</taxon>
        <taxon>Candidatus Hydrogenedentota</taxon>
        <taxon>Candidatus Abyssobacteria</taxon>
    </lineage>
</organism>
<dbReference type="SUPFAM" id="SSF56801">
    <property type="entry name" value="Acetyl-CoA synthetase-like"/>
    <property type="match status" value="1"/>
</dbReference>
<dbReference type="InterPro" id="IPR042099">
    <property type="entry name" value="ANL_N_sf"/>
</dbReference>
<sequence length="596" mass="66567">MKSETIAKLFQERVRLSGDRLALKTKVDGRWSEITWNDYTEKVRCFALGLTSLGLQPGDVVSILGNNLPEWLYADIATMSLGAVTVPIYQTNTAEQVKYILDDSGAKFAVVQNKLQLDKVLANLGDLPALKGIIVIEMQNVERGDVVISFEDVLALGREYARGNSAVFEERMEAVTPDTLATIIYTSGTTGPPKGTMLTHANLIAHARGQSQLFAQREDDITVSFLPLAHVGERMLGHINRIYTGNAAALAESIEKLLENLQEIKPTYWGSVPRPYEKIYTRILSQVESSPPLRKALFKWALNVGMQANPYREKKKPLPLWLKLRYQLADALVYKKIRALFGGRCRFFVVGAAPISFEIERFFQALSINMLPLYGMTEATGIITTNTETHLKMGTVGKALPGVELKLAEDGELLARGSSTCIGYFKKPQDTEALLADGWLHTGDIATIDDEGFVKIVDRKKDILVTSGGKNVAPQNIENLFKASPYISQVMVYGDRKNYLTALFTLNEAEITTYAREKGIEQRDFAELTRHPEIVNLVQSIVDEKNQHLARFETIKKFVILPHDLSQAANEITPTMKVKRKVVTGKYGHLLDRLYQ</sequence>
<evidence type="ECO:0000256" key="2">
    <source>
        <dbReference type="ARBA" id="ARBA00022832"/>
    </source>
</evidence>
<dbReference type="GO" id="GO:0004467">
    <property type="term" value="F:long-chain fatty acid-CoA ligase activity"/>
    <property type="evidence" value="ECO:0007669"/>
    <property type="project" value="UniProtKB-EC"/>
</dbReference>
<dbReference type="Proteomes" id="UP000285961">
    <property type="component" value="Unassembled WGS sequence"/>
</dbReference>
<keyword evidence="3" id="KW-0443">Lipid metabolism</keyword>
<dbReference type="Gene3D" id="3.30.300.30">
    <property type="match status" value="1"/>
</dbReference>
<evidence type="ECO:0000313" key="6">
    <source>
        <dbReference type="EMBL" id="RJP68062.1"/>
    </source>
</evidence>
<evidence type="ECO:0000259" key="5">
    <source>
        <dbReference type="Pfam" id="PF00501"/>
    </source>
</evidence>
<dbReference type="AlphaFoldDB" id="A0A419EV68"/>
<evidence type="ECO:0000256" key="4">
    <source>
        <dbReference type="ARBA" id="ARBA00024484"/>
    </source>
</evidence>
<dbReference type="InterPro" id="IPR045851">
    <property type="entry name" value="AMP-bd_C_sf"/>
</dbReference>
<dbReference type="Pfam" id="PF00501">
    <property type="entry name" value="AMP-binding"/>
    <property type="match status" value="1"/>
</dbReference>
<evidence type="ECO:0000256" key="3">
    <source>
        <dbReference type="ARBA" id="ARBA00023098"/>
    </source>
</evidence>
<evidence type="ECO:0000313" key="7">
    <source>
        <dbReference type="Proteomes" id="UP000285961"/>
    </source>
</evidence>
<gene>
    <name evidence="6" type="ORF">C4532_13575</name>
</gene>